<dbReference type="PANTHER" id="PTHR43134">
    <property type="entry name" value="SIGNAL RECOGNITION PARTICLE RECEPTOR SUBUNIT ALPHA"/>
    <property type="match status" value="1"/>
</dbReference>
<dbReference type="SMART" id="SM00382">
    <property type="entry name" value="AAA"/>
    <property type="match status" value="1"/>
</dbReference>
<dbReference type="PANTHER" id="PTHR43134:SF3">
    <property type="entry name" value="FLAGELLAR BIOSYNTHESIS PROTEIN FLHF"/>
    <property type="match status" value="1"/>
</dbReference>
<evidence type="ECO:0000256" key="3">
    <source>
        <dbReference type="ARBA" id="ARBA00014919"/>
    </source>
</evidence>
<evidence type="ECO:0000259" key="15">
    <source>
        <dbReference type="SMART" id="SM00382"/>
    </source>
</evidence>
<protein>
    <recommendedName>
        <fullName evidence="3 13">Flagellar biosynthesis protein FlhF</fullName>
    </recommendedName>
</protein>
<dbReference type="GO" id="GO:0005047">
    <property type="term" value="F:signal recognition particle binding"/>
    <property type="evidence" value="ECO:0007669"/>
    <property type="project" value="TreeGrafter"/>
</dbReference>
<evidence type="ECO:0000259" key="16">
    <source>
        <dbReference type="SMART" id="SM00962"/>
    </source>
</evidence>
<evidence type="ECO:0000256" key="1">
    <source>
        <dbReference type="ARBA" id="ARBA00004413"/>
    </source>
</evidence>
<comment type="function">
    <text evidence="12">Necessary for flagellar biosynthesis. May be involved in translocation of the flagellum.</text>
</comment>
<evidence type="ECO:0000256" key="10">
    <source>
        <dbReference type="ARBA" id="ARBA00023136"/>
    </source>
</evidence>
<keyword evidence="18" id="KW-1185">Reference proteome</keyword>
<evidence type="ECO:0000256" key="8">
    <source>
        <dbReference type="ARBA" id="ARBA00022927"/>
    </source>
</evidence>
<keyword evidence="9" id="KW-0342">GTP-binding</keyword>
<dbReference type="Gene3D" id="3.40.50.300">
    <property type="entry name" value="P-loop containing nucleotide triphosphate hydrolases"/>
    <property type="match status" value="1"/>
</dbReference>
<accession>A0A1A6C5F8</accession>
<dbReference type="InterPro" id="IPR003593">
    <property type="entry name" value="AAA+_ATPase"/>
</dbReference>
<dbReference type="OrthoDB" id="9778554at2"/>
<evidence type="ECO:0000256" key="9">
    <source>
        <dbReference type="ARBA" id="ARBA00023134"/>
    </source>
</evidence>
<dbReference type="InterPro" id="IPR047040">
    <property type="entry name" value="FlhF__GTPase_dom"/>
</dbReference>
<gene>
    <name evidence="17" type="ORF">Thpro_020856</name>
</gene>
<evidence type="ECO:0000256" key="13">
    <source>
        <dbReference type="NCBIfam" id="TIGR03499"/>
    </source>
</evidence>
<feature type="domain" description="AAA+ ATPase" evidence="15">
    <location>
        <begin position="199"/>
        <end position="354"/>
    </location>
</feature>
<dbReference type="SMART" id="SM00962">
    <property type="entry name" value="SRP54"/>
    <property type="match status" value="1"/>
</dbReference>
<feature type="region of interest" description="Disordered" evidence="14">
    <location>
        <begin position="396"/>
        <end position="419"/>
    </location>
</feature>
<dbReference type="InterPro" id="IPR000897">
    <property type="entry name" value="SRP54_GTPase_dom"/>
</dbReference>
<feature type="domain" description="SRP54-type proteins GTP-binding" evidence="16">
    <location>
        <begin position="200"/>
        <end position="391"/>
    </location>
</feature>
<keyword evidence="4" id="KW-0813">Transport</keyword>
<comment type="caution">
    <text evidence="17">The sequence shown here is derived from an EMBL/GenBank/DDBJ whole genome shotgun (WGS) entry which is preliminary data.</text>
</comment>
<dbReference type="InterPro" id="IPR020006">
    <property type="entry name" value="FlhF"/>
</dbReference>
<evidence type="ECO:0000256" key="11">
    <source>
        <dbReference type="ARBA" id="ARBA00023225"/>
    </source>
</evidence>
<dbReference type="Pfam" id="PF00448">
    <property type="entry name" value="SRP54"/>
    <property type="match status" value="1"/>
</dbReference>
<dbReference type="InterPro" id="IPR027417">
    <property type="entry name" value="P-loop_NTPase"/>
</dbReference>
<comment type="subcellular location">
    <subcellularLocation>
        <location evidence="1">Cell membrane</location>
        <topology evidence="1">Peripheral membrane protein</topology>
        <orientation evidence="1">Cytoplasmic side</orientation>
    </subcellularLocation>
</comment>
<evidence type="ECO:0000256" key="7">
    <source>
        <dbReference type="ARBA" id="ARBA00022795"/>
    </source>
</evidence>
<keyword evidence="11" id="KW-1006">Bacterial flagellum protein export</keyword>
<keyword evidence="10" id="KW-0472">Membrane</keyword>
<dbReference type="SUPFAM" id="SSF52540">
    <property type="entry name" value="P-loop containing nucleoside triphosphate hydrolases"/>
    <property type="match status" value="1"/>
</dbReference>
<reference evidence="17 18" key="1">
    <citation type="journal article" date="2014" name="Genome Announc.">
        <title>Draft Genome Sequence of the Iron-Oxidizing, Acidophilic, and Halotolerant 'Thiobacillus prosperus' Type Strain DSM 5130.</title>
        <authorList>
            <person name="Ossandon F.J."/>
            <person name="Cardenas J.P."/>
            <person name="Corbett M."/>
            <person name="Quatrini R."/>
            <person name="Holmes D.S."/>
            <person name="Watkin E."/>
        </authorList>
    </citation>
    <scope>NUCLEOTIDE SEQUENCE [LARGE SCALE GENOMIC DNA]</scope>
    <source>
        <strain evidence="17 18">DSM 5130</strain>
    </source>
</reference>
<keyword evidence="8" id="KW-0653">Protein transport</keyword>
<evidence type="ECO:0000256" key="14">
    <source>
        <dbReference type="SAM" id="MobiDB-lite"/>
    </source>
</evidence>
<dbReference type="GO" id="GO:0044781">
    <property type="term" value="P:bacterial-type flagellum organization"/>
    <property type="evidence" value="ECO:0007669"/>
    <property type="project" value="UniProtKB-UniRule"/>
</dbReference>
<dbReference type="RefSeq" id="WP_052064578.1">
    <property type="nucleotide sequence ID" value="NZ_JQSG02000002.1"/>
</dbReference>
<evidence type="ECO:0000313" key="18">
    <source>
        <dbReference type="Proteomes" id="UP000029273"/>
    </source>
</evidence>
<evidence type="ECO:0000256" key="5">
    <source>
        <dbReference type="ARBA" id="ARBA00022475"/>
    </source>
</evidence>
<dbReference type="AlphaFoldDB" id="A0A1A6C5F8"/>
<feature type="region of interest" description="Disordered" evidence="14">
    <location>
        <begin position="63"/>
        <end position="86"/>
    </location>
</feature>
<dbReference type="FunFam" id="3.40.50.300:FF:000695">
    <property type="entry name" value="Flagellar biosynthesis regulator FlhF"/>
    <property type="match status" value="1"/>
</dbReference>
<keyword evidence="5" id="KW-1003">Cell membrane</keyword>
<evidence type="ECO:0000256" key="4">
    <source>
        <dbReference type="ARBA" id="ARBA00022448"/>
    </source>
</evidence>
<dbReference type="GO" id="GO:0005525">
    <property type="term" value="F:GTP binding"/>
    <property type="evidence" value="ECO:0007669"/>
    <property type="project" value="UniProtKB-UniRule"/>
</dbReference>
<comment type="similarity">
    <text evidence="2">Belongs to the GTP-binding SRP family.</text>
</comment>
<dbReference type="CDD" id="cd17873">
    <property type="entry name" value="FlhF"/>
    <property type="match status" value="1"/>
</dbReference>
<evidence type="ECO:0000313" key="17">
    <source>
        <dbReference type="EMBL" id="OBS09806.1"/>
    </source>
</evidence>
<keyword evidence="6" id="KW-0547">Nucleotide-binding</keyword>
<dbReference type="EMBL" id="JQSG02000002">
    <property type="protein sequence ID" value="OBS09806.1"/>
    <property type="molecule type" value="Genomic_DNA"/>
</dbReference>
<evidence type="ECO:0000256" key="12">
    <source>
        <dbReference type="ARBA" id="ARBA00025337"/>
    </source>
</evidence>
<organism evidence="17 18">
    <name type="scientific">Acidihalobacter prosperus</name>
    <dbReference type="NCBI Taxonomy" id="160660"/>
    <lineage>
        <taxon>Bacteria</taxon>
        <taxon>Pseudomonadati</taxon>
        <taxon>Pseudomonadota</taxon>
        <taxon>Gammaproteobacteria</taxon>
        <taxon>Chromatiales</taxon>
        <taxon>Ectothiorhodospiraceae</taxon>
        <taxon>Acidihalobacter</taxon>
    </lineage>
</organism>
<dbReference type="NCBIfam" id="TIGR03499">
    <property type="entry name" value="FlhF"/>
    <property type="match status" value="1"/>
</dbReference>
<dbReference type="GO" id="GO:0006614">
    <property type="term" value="P:SRP-dependent cotranslational protein targeting to membrane"/>
    <property type="evidence" value="ECO:0007669"/>
    <property type="project" value="UniProtKB-UniRule"/>
</dbReference>
<dbReference type="GO" id="GO:0015031">
    <property type="term" value="P:protein transport"/>
    <property type="evidence" value="ECO:0007669"/>
    <property type="project" value="UniProtKB-KW"/>
</dbReference>
<keyword evidence="7" id="KW-1005">Bacterial flagellum biogenesis</keyword>
<proteinExistence type="inferred from homology"/>
<evidence type="ECO:0000256" key="6">
    <source>
        <dbReference type="ARBA" id="ARBA00022741"/>
    </source>
</evidence>
<dbReference type="GO" id="GO:0003924">
    <property type="term" value="F:GTPase activity"/>
    <property type="evidence" value="ECO:0007669"/>
    <property type="project" value="UniProtKB-UniRule"/>
</dbReference>
<dbReference type="GO" id="GO:0005886">
    <property type="term" value="C:plasma membrane"/>
    <property type="evidence" value="ECO:0007669"/>
    <property type="project" value="UniProtKB-SubCell"/>
</dbReference>
<evidence type="ECO:0000256" key="2">
    <source>
        <dbReference type="ARBA" id="ARBA00008531"/>
    </source>
</evidence>
<dbReference type="Proteomes" id="UP000029273">
    <property type="component" value="Unassembled WGS sequence"/>
</dbReference>
<name>A0A1A6C5F8_9GAMM</name>
<sequence length="419" mass="44898">MKIKRFVASEMRQAIRLVRDELGADAVILSSRRVEGGIELVAAVDFDAEWVNGAAREIAPITAPDMAPHAESEPSSEADPVERPHAEAAVQVPAQASPAGLADGRADARTVAALQRELASMRGLLENQLSQLTWREFAREHPRRAEVVRQFERMGVDPDLARELSARASAASDDREAWRQGLQALGSRLAVGHDEIVQEGGVVALVGPTGVGKTTTLAKLAARHLIRHGRGRVALVSTDGYRIGAQAQLNTLGQLLGVPVYQADDADALAKVIAGQTDKRLILVDTPGIAPRDARLAAELQALAAIPEMRLYLVLAANAARDVLGETARRFGRVPLSGAILSKFDEAEALGPSLSALIRAGLPLSYLGTGQRVAEDLEPARVQRIVSQALALVKRREREPSANGRRGQHMGSDRYAYVG</sequence>